<dbReference type="Proteomes" id="UP000238762">
    <property type="component" value="Unassembled WGS sequence"/>
</dbReference>
<feature type="region of interest" description="Disordered" evidence="1">
    <location>
        <begin position="30"/>
        <end position="51"/>
    </location>
</feature>
<evidence type="ECO:0000313" key="4">
    <source>
        <dbReference type="EMBL" id="PSB00589.1"/>
    </source>
</evidence>
<keyword evidence="3" id="KW-0732">Signal</keyword>
<feature type="region of interest" description="Disordered" evidence="1">
    <location>
        <begin position="75"/>
        <end position="94"/>
    </location>
</feature>
<feature type="compositionally biased region" description="Basic and acidic residues" evidence="1">
    <location>
        <begin position="75"/>
        <end position="86"/>
    </location>
</feature>
<dbReference type="RefSeq" id="WP_106291691.1">
    <property type="nucleotide sequence ID" value="NZ_CAWNTC010000233.1"/>
</dbReference>
<keyword evidence="2" id="KW-1133">Transmembrane helix</keyword>
<evidence type="ECO:0000256" key="2">
    <source>
        <dbReference type="SAM" id="Phobius"/>
    </source>
</evidence>
<dbReference type="NCBIfam" id="NF041742">
    <property type="entry name" value="WGxxGxxG_fam"/>
    <property type="match status" value="1"/>
</dbReference>
<comment type="caution">
    <text evidence="4">The sequence shown here is derived from an EMBL/GenBank/DDBJ whole genome shotgun (WGS) entry which is preliminary data.</text>
</comment>
<evidence type="ECO:0000313" key="5">
    <source>
        <dbReference type="Proteomes" id="UP000238762"/>
    </source>
</evidence>
<sequence>MNKPNLSKLVAAGLLSGSLAFLPLTFSASAQTQTQPDTTIPRQDTPITNDVGDRDSNWGWLGLLGLIGLAGLTRKRQEPARYRDPNDLSSSSYR</sequence>
<keyword evidence="5" id="KW-1185">Reference proteome</keyword>
<feature type="compositionally biased region" description="Polar residues" evidence="1">
    <location>
        <begin position="30"/>
        <end position="48"/>
    </location>
</feature>
<gene>
    <name evidence="4" type="ORF">C7B64_22720</name>
</gene>
<evidence type="ECO:0000256" key="1">
    <source>
        <dbReference type="SAM" id="MobiDB-lite"/>
    </source>
</evidence>
<dbReference type="AlphaFoldDB" id="A0A2T1BX51"/>
<reference evidence="4 5" key="2">
    <citation type="submission" date="2018-03" db="EMBL/GenBank/DDBJ databases">
        <title>The ancient ancestry and fast evolution of plastids.</title>
        <authorList>
            <person name="Moore K.R."/>
            <person name="Magnabosco C."/>
            <person name="Momper L."/>
            <person name="Gold D.A."/>
            <person name="Bosak T."/>
            <person name="Fournier G.P."/>
        </authorList>
    </citation>
    <scope>NUCLEOTIDE SEQUENCE [LARGE SCALE GENOMIC DNA]</scope>
    <source>
        <strain evidence="4 5">CCAP 1448/3</strain>
    </source>
</reference>
<organism evidence="4 5">
    <name type="scientific">Merismopedia glauca CCAP 1448/3</name>
    <dbReference type="NCBI Taxonomy" id="1296344"/>
    <lineage>
        <taxon>Bacteria</taxon>
        <taxon>Bacillati</taxon>
        <taxon>Cyanobacteriota</taxon>
        <taxon>Cyanophyceae</taxon>
        <taxon>Synechococcales</taxon>
        <taxon>Merismopediaceae</taxon>
        <taxon>Merismopedia</taxon>
    </lineage>
</organism>
<keyword evidence="2" id="KW-0472">Membrane</keyword>
<dbReference type="NCBIfam" id="NF038039">
    <property type="entry name" value="WGxxGxxG-CTERM"/>
    <property type="match status" value="1"/>
</dbReference>
<proteinExistence type="predicted"/>
<feature type="transmembrane region" description="Helical" evidence="2">
    <location>
        <begin position="56"/>
        <end position="73"/>
    </location>
</feature>
<name>A0A2T1BX51_9CYAN</name>
<feature type="chain" id="PRO_5015461443" description="WGxxGxxG-CTERM domain-containing protein" evidence="3">
    <location>
        <begin position="31"/>
        <end position="94"/>
    </location>
</feature>
<protein>
    <recommendedName>
        <fullName evidence="6">WGxxGxxG-CTERM domain-containing protein</fullName>
    </recommendedName>
</protein>
<dbReference type="EMBL" id="PVWJ01000185">
    <property type="protein sequence ID" value="PSB00589.1"/>
    <property type="molecule type" value="Genomic_DNA"/>
</dbReference>
<feature type="signal peptide" evidence="3">
    <location>
        <begin position="1"/>
        <end position="30"/>
    </location>
</feature>
<reference evidence="4 5" key="1">
    <citation type="submission" date="2018-02" db="EMBL/GenBank/DDBJ databases">
        <authorList>
            <person name="Cohen D.B."/>
            <person name="Kent A.D."/>
        </authorList>
    </citation>
    <scope>NUCLEOTIDE SEQUENCE [LARGE SCALE GENOMIC DNA]</scope>
    <source>
        <strain evidence="4 5">CCAP 1448/3</strain>
    </source>
</reference>
<evidence type="ECO:0000256" key="3">
    <source>
        <dbReference type="SAM" id="SignalP"/>
    </source>
</evidence>
<keyword evidence="2" id="KW-0812">Transmembrane</keyword>
<evidence type="ECO:0008006" key="6">
    <source>
        <dbReference type="Google" id="ProtNLM"/>
    </source>
</evidence>
<dbReference type="OrthoDB" id="490029at2"/>
<accession>A0A2T1BX51</accession>